<accession>A0ABY0IN73</accession>
<gene>
    <name evidence="2" type="ORF">DAY19_02560</name>
</gene>
<dbReference type="Proteomes" id="UP000443582">
    <property type="component" value="Unassembled WGS sequence"/>
</dbReference>
<evidence type="ECO:0000313" key="3">
    <source>
        <dbReference type="Proteomes" id="UP000443582"/>
    </source>
</evidence>
<organism evidence="2 3">
    <name type="scientific">Halobacteriovorax vibrionivorans</name>
    <dbReference type="NCBI Taxonomy" id="2152716"/>
    <lineage>
        <taxon>Bacteria</taxon>
        <taxon>Pseudomonadati</taxon>
        <taxon>Bdellovibrionota</taxon>
        <taxon>Bacteriovoracia</taxon>
        <taxon>Bacteriovoracales</taxon>
        <taxon>Halobacteriovoraceae</taxon>
        <taxon>Halobacteriovorax</taxon>
    </lineage>
</organism>
<dbReference type="RefSeq" id="WP_114705616.1">
    <property type="nucleotide sequence ID" value="NZ_QDKL01000001.1"/>
</dbReference>
<feature type="region of interest" description="Disordered" evidence="1">
    <location>
        <begin position="65"/>
        <end position="84"/>
    </location>
</feature>
<evidence type="ECO:0008006" key="4">
    <source>
        <dbReference type="Google" id="ProtNLM"/>
    </source>
</evidence>
<protein>
    <recommendedName>
        <fullName evidence="4">Outer membrane protein beta-barrel domain-containing protein</fullName>
    </recommendedName>
</protein>
<comment type="caution">
    <text evidence="2">The sequence shown here is derived from an EMBL/GenBank/DDBJ whole genome shotgun (WGS) entry which is preliminary data.</text>
</comment>
<name>A0ABY0IN73_9BACT</name>
<proteinExistence type="predicted"/>
<sequence length="84" mass="9580">MKAYFILIGLLLSASTFGNRIYNAEFSYSENASFGKTEPIFTEVGYRREATLLLGFRPVDMFSFRPGYRNSENDSDIGSKKNFN</sequence>
<dbReference type="EMBL" id="QDKL01000001">
    <property type="protein sequence ID" value="RZF22672.1"/>
    <property type="molecule type" value="Genomic_DNA"/>
</dbReference>
<reference evidence="3" key="1">
    <citation type="journal article" date="2019" name="Int. J. Syst. Evol. Microbiol.">
        <title>Halobacteriovorax valvorus sp. nov., a novel prokaryotic predator isolated from coastal seawater of China.</title>
        <authorList>
            <person name="Chen M.-X."/>
        </authorList>
    </citation>
    <scope>NUCLEOTIDE SEQUENCE [LARGE SCALE GENOMIC DNA]</scope>
    <source>
        <strain evidence="3">BL9</strain>
    </source>
</reference>
<keyword evidence="3" id="KW-1185">Reference proteome</keyword>
<evidence type="ECO:0000256" key="1">
    <source>
        <dbReference type="SAM" id="MobiDB-lite"/>
    </source>
</evidence>
<evidence type="ECO:0000313" key="2">
    <source>
        <dbReference type="EMBL" id="RZF22672.1"/>
    </source>
</evidence>